<keyword evidence="2" id="KW-0378">Hydrolase</keyword>
<dbReference type="SUPFAM" id="SSF75005">
    <property type="entry name" value="Arabinanase/levansucrase/invertase"/>
    <property type="match status" value="1"/>
</dbReference>
<keyword evidence="3" id="KW-0326">Glycosidase</keyword>
<evidence type="ECO:0000256" key="1">
    <source>
        <dbReference type="ARBA" id="ARBA00009865"/>
    </source>
</evidence>
<proteinExistence type="inferred from homology"/>
<dbReference type="InterPro" id="IPR023296">
    <property type="entry name" value="Glyco_hydro_beta-prop_sf"/>
</dbReference>
<dbReference type="GO" id="GO:0005975">
    <property type="term" value="P:carbohydrate metabolic process"/>
    <property type="evidence" value="ECO:0007669"/>
    <property type="project" value="InterPro"/>
</dbReference>
<dbReference type="InterPro" id="IPR006710">
    <property type="entry name" value="Glyco_hydro_43"/>
</dbReference>
<evidence type="ECO:0000256" key="2">
    <source>
        <dbReference type="ARBA" id="ARBA00022801"/>
    </source>
</evidence>
<sequence length="116" mass="12527">MSRIRRHSPWRTRRTPEASGLPVTATLDGRGNFIVSSSDPAKEWSAPVWVPAGGIDPSLFFEDGRAWYCTNASLHPGQEEITLEEIDVRTGALLWMTGASVCGSAATGSITVSRLP</sequence>
<dbReference type="Pfam" id="PF04616">
    <property type="entry name" value="Glyco_hydro_43"/>
    <property type="match status" value="1"/>
</dbReference>
<name>A0A9D2L014_9FIRM</name>
<dbReference type="Gene3D" id="2.115.10.20">
    <property type="entry name" value="Glycosyl hydrolase domain, family 43"/>
    <property type="match status" value="1"/>
</dbReference>
<evidence type="ECO:0000313" key="6">
    <source>
        <dbReference type="Proteomes" id="UP000886858"/>
    </source>
</evidence>
<accession>A0A9D2L014</accession>
<feature type="compositionally biased region" description="Basic residues" evidence="4">
    <location>
        <begin position="1"/>
        <end position="13"/>
    </location>
</feature>
<dbReference type="Proteomes" id="UP000886858">
    <property type="component" value="Unassembled WGS sequence"/>
</dbReference>
<organism evidence="5 6">
    <name type="scientific">Candidatus Eisenbergiella merdipullorum</name>
    <dbReference type="NCBI Taxonomy" id="2838553"/>
    <lineage>
        <taxon>Bacteria</taxon>
        <taxon>Bacillati</taxon>
        <taxon>Bacillota</taxon>
        <taxon>Clostridia</taxon>
        <taxon>Lachnospirales</taxon>
        <taxon>Lachnospiraceae</taxon>
        <taxon>Eisenbergiella</taxon>
    </lineage>
</organism>
<evidence type="ECO:0000313" key="5">
    <source>
        <dbReference type="EMBL" id="HJA92909.1"/>
    </source>
</evidence>
<evidence type="ECO:0000256" key="3">
    <source>
        <dbReference type="ARBA" id="ARBA00023295"/>
    </source>
</evidence>
<reference evidence="5" key="2">
    <citation type="submission" date="2021-04" db="EMBL/GenBank/DDBJ databases">
        <authorList>
            <person name="Gilroy R."/>
        </authorList>
    </citation>
    <scope>NUCLEOTIDE SEQUENCE</scope>
    <source>
        <strain evidence="5">CHK179-7159</strain>
    </source>
</reference>
<reference evidence="5" key="1">
    <citation type="journal article" date="2021" name="PeerJ">
        <title>Extensive microbial diversity within the chicken gut microbiome revealed by metagenomics and culture.</title>
        <authorList>
            <person name="Gilroy R."/>
            <person name="Ravi A."/>
            <person name="Getino M."/>
            <person name="Pursley I."/>
            <person name="Horton D.L."/>
            <person name="Alikhan N.F."/>
            <person name="Baker D."/>
            <person name="Gharbi K."/>
            <person name="Hall N."/>
            <person name="Watson M."/>
            <person name="Adriaenssens E.M."/>
            <person name="Foster-Nyarko E."/>
            <person name="Jarju S."/>
            <person name="Secka A."/>
            <person name="Antonio M."/>
            <person name="Oren A."/>
            <person name="Chaudhuri R.R."/>
            <person name="La Ragione R."/>
            <person name="Hildebrand F."/>
            <person name="Pallen M.J."/>
        </authorList>
    </citation>
    <scope>NUCLEOTIDE SEQUENCE</scope>
    <source>
        <strain evidence="5">CHK179-7159</strain>
    </source>
</reference>
<protein>
    <submittedName>
        <fullName evidence="5">Family 43 glycosylhydrolase</fullName>
    </submittedName>
</protein>
<evidence type="ECO:0000256" key="4">
    <source>
        <dbReference type="SAM" id="MobiDB-lite"/>
    </source>
</evidence>
<gene>
    <name evidence="5" type="ORF">H9717_07305</name>
</gene>
<dbReference type="GO" id="GO:0004553">
    <property type="term" value="F:hydrolase activity, hydrolyzing O-glycosyl compounds"/>
    <property type="evidence" value="ECO:0007669"/>
    <property type="project" value="InterPro"/>
</dbReference>
<dbReference type="AlphaFoldDB" id="A0A9D2L014"/>
<comment type="caution">
    <text evidence="5">The sequence shown here is derived from an EMBL/GenBank/DDBJ whole genome shotgun (WGS) entry which is preliminary data.</text>
</comment>
<feature type="region of interest" description="Disordered" evidence="4">
    <location>
        <begin position="1"/>
        <end position="24"/>
    </location>
</feature>
<comment type="similarity">
    <text evidence="1">Belongs to the glycosyl hydrolase 43 family.</text>
</comment>
<dbReference type="EMBL" id="DWYY01000075">
    <property type="protein sequence ID" value="HJA92909.1"/>
    <property type="molecule type" value="Genomic_DNA"/>
</dbReference>